<dbReference type="AlphaFoldDB" id="A0A6M3JI48"/>
<evidence type="ECO:0000313" key="1">
    <source>
        <dbReference type="EMBL" id="QJA68721.1"/>
    </source>
</evidence>
<organism evidence="1">
    <name type="scientific">viral metagenome</name>
    <dbReference type="NCBI Taxonomy" id="1070528"/>
    <lineage>
        <taxon>unclassified sequences</taxon>
        <taxon>metagenomes</taxon>
        <taxon>organismal metagenomes</taxon>
    </lineage>
</organism>
<evidence type="ECO:0008006" key="2">
    <source>
        <dbReference type="Google" id="ProtNLM"/>
    </source>
</evidence>
<dbReference type="EMBL" id="MT141643">
    <property type="protein sequence ID" value="QJA68721.1"/>
    <property type="molecule type" value="Genomic_DNA"/>
</dbReference>
<reference evidence="1" key="1">
    <citation type="submission" date="2020-03" db="EMBL/GenBank/DDBJ databases">
        <title>The deep terrestrial virosphere.</title>
        <authorList>
            <person name="Holmfeldt K."/>
            <person name="Nilsson E."/>
            <person name="Simone D."/>
            <person name="Lopez-Fernandez M."/>
            <person name="Wu X."/>
            <person name="de Brujin I."/>
            <person name="Lundin D."/>
            <person name="Andersson A."/>
            <person name="Bertilsson S."/>
            <person name="Dopson M."/>
        </authorList>
    </citation>
    <scope>NUCLEOTIDE SEQUENCE</scope>
    <source>
        <strain evidence="1">MM415A05863</strain>
    </source>
</reference>
<proteinExistence type="predicted"/>
<name>A0A6M3JI48_9ZZZZ</name>
<accession>A0A6M3JI48</accession>
<gene>
    <name evidence="1" type="ORF">MM415A05863_0004</name>
</gene>
<protein>
    <recommendedName>
        <fullName evidence="2">Peptidase</fullName>
    </recommendedName>
</protein>
<sequence>MKLPKIIIVGGQEWTIKENKKMHGGRFYGNKRLLEIGTKDPKDVPSILLHEVIESILSERDCRYDQYGGMDGNENFLFNFDHKQFIQVVKDIALALKDIKDFS</sequence>